<evidence type="ECO:0000256" key="1">
    <source>
        <dbReference type="SAM" id="MobiDB-lite"/>
    </source>
</evidence>
<organism evidence="2 3">
    <name type="scientific">Austropuccinia psidii MF-1</name>
    <dbReference type="NCBI Taxonomy" id="1389203"/>
    <lineage>
        <taxon>Eukaryota</taxon>
        <taxon>Fungi</taxon>
        <taxon>Dikarya</taxon>
        <taxon>Basidiomycota</taxon>
        <taxon>Pucciniomycotina</taxon>
        <taxon>Pucciniomycetes</taxon>
        <taxon>Pucciniales</taxon>
        <taxon>Sphaerophragmiaceae</taxon>
        <taxon>Austropuccinia</taxon>
    </lineage>
</organism>
<accession>A0A9Q3DUJ0</accession>
<dbReference type="Proteomes" id="UP000765509">
    <property type="component" value="Unassembled WGS sequence"/>
</dbReference>
<feature type="region of interest" description="Disordered" evidence="1">
    <location>
        <begin position="128"/>
        <end position="156"/>
    </location>
</feature>
<gene>
    <name evidence="2" type="ORF">O181_049985</name>
</gene>
<name>A0A9Q3DUJ0_9BASI</name>
<dbReference type="AlphaFoldDB" id="A0A9Q3DUJ0"/>
<reference evidence="2" key="1">
    <citation type="submission" date="2021-03" db="EMBL/GenBank/DDBJ databases">
        <title>Draft genome sequence of rust myrtle Austropuccinia psidii MF-1, a brazilian biotype.</title>
        <authorList>
            <person name="Quecine M.C."/>
            <person name="Pachon D.M.R."/>
            <person name="Bonatelli M.L."/>
            <person name="Correr F.H."/>
            <person name="Franceschini L.M."/>
            <person name="Leite T.F."/>
            <person name="Margarido G.R.A."/>
            <person name="Almeida C.A."/>
            <person name="Ferrarezi J.A."/>
            <person name="Labate C.A."/>
        </authorList>
    </citation>
    <scope>NUCLEOTIDE SEQUENCE</scope>
    <source>
        <strain evidence="2">MF-1</strain>
    </source>
</reference>
<evidence type="ECO:0000313" key="3">
    <source>
        <dbReference type="Proteomes" id="UP000765509"/>
    </source>
</evidence>
<protein>
    <submittedName>
        <fullName evidence="2">Uncharacterized protein</fullName>
    </submittedName>
</protein>
<proteinExistence type="predicted"/>
<feature type="compositionally biased region" description="Low complexity" evidence="1">
    <location>
        <begin position="65"/>
        <end position="83"/>
    </location>
</feature>
<dbReference type="EMBL" id="AVOT02021449">
    <property type="protein sequence ID" value="MBW0510270.1"/>
    <property type="molecule type" value="Genomic_DNA"/>
</dbReference>
<comment type="caution">
    <text evidence="2">The sequence shown here is derived from an EMBL/GenBank/DDBJ whole genome shotgun (WGS) entry which is preliminary data.</text>
</comment>
<evidence type="ECO:0000313" key="2">
    <source>
        <dbReference type="EMBL" id="MBW0510270.1"/>
    </source>
</evidence>
<sequence>MHIQQCPHESTRWRSCAFLTQRRGTEYKKLIQLLYSVHFPSHLQHFLKMSFISPTGLEAETLEGAETAATGSASSCQTDSSSSPTEQNPLNPTQQDSPIPHIPYEKTLWQLIPGLCGTKYELTLPSFVEPSKHNEPPIPGPSQASDYQLPSHEKDLTCDPEPKVAPTQSMEEPFACPATTWSYIIIDNTPIGTPPPVPHFTTPPIPFPRDSSHCLLHPGAKLTSFPQGGSAGIHPPTTNPHDSSRNCSQINQQNLFGALPIAPHDSLYGCDSLK</sequence>
<feature type="region of interest" description="Disordered" evidence="1">
    <location>
        <begin position="65"/>
        <end position="99"/>
    </location>
</feature>
<feature type="region of interest" description="Disordered" evidence="1">
    <location>
        <begin position="225"/>
        <end position="245"/>
    </location>
</feature>
<keyword evidence="3" id="KW-1185">Reference proteome</keyword>
<feature type="compositionally biased region" description="Polar residues" evidence="1">
    <location>
        <begin position="84"/>
        <end position="97"/>
    </location>
</feature>